<dbReference type="Pfam" id="PF01597">
    <property type="entry name" value="GCV_H"/>
    <property type="match status" value="1"/>
</dbReference>
<dbReference type="AlphaFoldDB" id="A0A1I2HQ76"/>
<feature type="region of interest" description="Disordered" evidence="2">
    <location>
        <begin position="1"/>
        <end position="23"/>
    </location>
</feature>
<dbReference type="PANTHER" id="PTHR11715">
    <property type="entry name" value="GLYCINE CLEAVAGE SYSTEM H PROTEIN"/>
    <property type="match status" value="1"/>
</dbReference>
<dbReference type="EMBL" id="FONR01000005">
    <property type="protein sequence ID" value="SFF31999.1"/>
    <property type="molecule type" value="Genomic_DNA"/>
</dbReference>
<dbReference type="GO" id="GO:0005960">
    <property type="term" value="C:glycine cleavage complex"/>
    <property type="evidence" value="ECO:0007669"/>
    <property type="project" value="InterPro"/>
</dbReference>
<protein>
    <submittedName>
        <fullName evidence="3">Glycine cleavage system H protein</fullName>
    </submittedName>
</protein>
<organism evidence="3 4">
    <name type="scientific">Streptomyces mirabilis</name>
    <dbReference type="NCBI Taxonomy" id="68239"/>
    <lineage>
        <taxon>Bacteria</taxon>
        <taxon>Bacillati</taxon>
        <taxon>Actinomycetota</taxon>
        <taxon>Actinomycetes</taxon>
        <taxon>Kitasatosporales</taxon>
        <taxon>Streptomycetaceae</taxon>
        <taxon>Streptomyces</taxon>
    </lineage>
</organism>
<dbReference type="SUPFAM" id="SSF51230">
    <property type="entry name" value="Single hybrid motif"/>
    <property type="match status" value="1"/>
</dbReference>
<dbReference type="PANTHER" id="PTHR11715:SF3">
    <property type="entry name" value="GLYCINE CLEAVAGE SYSTEM H PROTEIN-RELATED"/>
    <property type="match status" value="1"/>
</dbReference>
<dbReference type="GO" id="GO:0005737">
    <property type="term" value="C:cytoplasm"/>
    <property type="evidence" value="ECO:0007669"/>
    <property type="project" value="TreeGrafter"/>
</dbReference>
<sequence>MSGGKARVGITDHAQKQLGDLAHVEQPTIGDRFDALSDEPELINEDPYSVGWLVEISLKNRAPTAC</sequence>
<keyword evidence="1" id="KW-0450">Lipoyl</keyword>
<gene>
    <name evidence="3" type="ORF">SAMN02787118_105325</name>
</gene>
<dbReference type="InterPro" id="IPR011053">
    <property type="entry name" value="Single_hybrid_motif"/>
</dbReference>
<name>A0A1I2HQ76_9ACTN</name>
<dbReference type="Proteomes" id="UP000181942">
    <property type="component" value="Unassembled WGS sequence"/>
</dbReference>
<evidence type="ECO:0000256" key="2">
    <source>
        <dbReference type="SAM" id="MobiDB-lite"/>
    </source>
</evidence>
<evidence type="ECO:0000313" key="3">
    <source>
        <dbReference type="EMBL" id="SFF31999.1"/>
    </source>
</evidence>
<dbReference type="GO" id="GO:0009249">
    <property type="term" value="P:protein lipoylation"/>
    <property type="evidence" value="ECO:0007669"/>
    <property type="project" value="TreeGrafter"/>
</dbReference>
<evidence type="ECO:0000256" key="1">
    <source>
        <dbReference type="ARBA" id="ARBA00022823"/>
    </source>
</evidence>
<dbReference type="InterPro" id="IPR033753">
    <property type="entry name" value="GCV_H/Fam206"/>
</dbReference>
<dbReference type="InterPro" id="IPR002930">
    <property type="entry name" value="GCV_H"/>
</dbReference>
<proteinExistence type="predicted"/>
<accession>A0A1I2HQ76</accession>
<dbReference type="GO" id="GO:0019464">
    <property type="term" value="P:glycine decarboxylation via glycine cleavage system"/>
    <property type="evidence" value="ECO:0007669"/>
    <property type="project" value="InterPro"/>
</dbReference>
<dbReference type="Gene3D" id="2.40.50.100">
    <property type="match status" value="2"/>
</dbReference>
<evidence type="ECO:0000313" key="4">
    <source>
        <dbReference type="Proteomes" id="UP000181942"/>
    </source>
</evidence>
<reference evidence="3 4" key="1">
    <citation type="submission" date="2016-10" db="EMBL/GenBank/DDBJ databases">
        <authorList>
            <person name="de Groot N.N."/>
        </authorList>
    </citation>
    <scope>NUCLEOTIDE SEQUENCE [LARGE SCALE GENOMIC DNA]</scope>
    <source>
        <strain evidence="3 4">OK461</strain>
    </source>
</reference>